<dbReference type="Proteomes" id="UP000448867">
    <property type="component" value="Unassembled WGS sequence"/>
</dbReference>
<organism evidence="14 15">
    <name type="scientific">Metabacillus lacus</name>
    <dbReference type="NCBI Taxonomy" id="1983721"/>
    <lineage>
        <taxon>Bacteria</taxon>
        <taxon>Bacillati</taxon>
        <taxon>Bacillota</taxon>
        <taxon>Bacilli</taxon>
        <taxon>Bacillales</taxon>
        <taxon>Bacillaceae</taxon>
        <taxon>Metabacillus</taxon>
    </lineage>
</organism>
<gene>
    <name evidence="12 14" type="primary">yidC</name>
    <name evidence="14" type="ORF">GJU40_05490</name>
</gene>
<comment type="similarity">
    <text evidence="12">Belongs to the OXA1/ALB3/YidC family. Type 2 subfamily.</text>
</comment>
<feature type="transmembrane region" description="Helical" evidence="12">
    <location>
        <begin position="55"/>
        <end position="83"/>
    </location>
</feature>
<evidence type="ECO:0000256" key="9">
    <source>
        <dbReference type="ARBA" id="ARBA00023139"/>
    </source>
</evidence>
<keyword evidence="6 12" id="KW-0653">Protein transport</keyword>
<dbReference type="InterPro" id="IPR028055">
    <property type="entry name" value="YidC/Oxa/ALB_C"/>
</dbReference>
<dbReference type="PROSITE" id="PS51257">
    <property type="entry name" value="PROKAR_LIPOPROTEIN"/>
    <property type="match status" value="1"/>
</dbReference>
<name>A0A7X2IXG9_9BACI</name>
<dbReference type="GO" id="GO:0015031">
    <property type="term" value="P:protein transport"/>
    <property type="evidence" value="ECO:0007669"/>
    <property type="project" value="UniProtKB-KW"/>
</dbReference>
<keyword evidence="7 12" id="KW-1133">Transmembrane helix</keyword>
<dbReference type="PRINTS" id="PR00701">
    <property type="entry name" value="60KDINNERMP"/>
</dbReference>
<evidence type="ECO:0000256" key="1">
    <source>
        <dbReference type="ARBA" id="ARBA00004651"/>
    </source>
</evidence>
<evidence type="ECO:0000259" key="13">
    <source>
        <dbReference type="Pfam" id="PF02096"/>
    </source>
</evidence>
<evidence type="ECO:0000256" key="3">
    <source>
        <dbReference type="ARBA" id="ARBA00022475"/>
    </source>
</evidence>
<feature type="transmembrane region" description="Helical" evidence="12">
    <location>
        <begin position="238"/>
        <end position="256"/>
    </location>
</feature>
<dbReference type="Pfam" id="PF02096">
    <property type="entry name" value="60KD_IMP"/>
    <property type="match status" value="1"/>
</dbReference>
<dbReference type="InterPro" id="IPR047196">
    <property type="entry name" value="YidC_ALB_C"/>
</dbReference>
<evidence type="ECO:0000256" key="4">
    <source>
        <dbReference type="ARBA" id="ARBA00022692"/>
    </source>
</evidence>
<keyword evidence="3 12" id="KW-1003">Cell membrane</keyword>
<evidence type="ECO:0000313" key="15">
    <source>
        <dbReference type="Proteomes" id="UP000448867"/>
    </source>
</evidence>
<dbReference type="InterPro" id="IPR001708">
    <property type="entry name" value="YidC/ALB3/OXA1/COX18"/>
</dbReference>
<protein>
    <recommendedName>
        <fullName evidence="12">Membrane protein insertase YidC</fullName>
    </recommendedName>
    <alternativeName>
        <fullName evidence="12">Foldase YidC</fullName>
    </alternativeName>
    <alternativeName>
        <fullName evidence="12">Membrane integrase YidC</fullName>
    </alternativeName>
    <alternativeName>
        <fullName evidence="12">Membrane protein YidC</fullName>
    </alternativeName>
</protein>
<keyword evidence="5 12" id="KW-0732">Signal</keyword>
<evidence type="ECO:0000256" key="12">
    <source>
        <dbReference type="HAMAP-Rule" id="MF_01811"/>
    </source>
</evidence>
<dbReference type="GO" id="GO:0051205">
    <property type="term" value="P:protein insertion into membrane"/>
    <property type="evidence" value="ECO:0007669"/>
    <property type="project" value="TreeGrafter"/>
</dbReference>
<comment type="caution">
    <text evidence="14">The sequence shown here is derived from an EMBL/GenBank/DDBJ whole genome shotgun (WGS) entry which is preliminary data.</text>
</comment>
<keyword evidence="9" id="KW-0564">Palmitate</keyword>
<proteinExistence type="inferred from homology"/>
<evidence type="ECO:0000256" key="11">
    <source>
        <dbReference type="ARBA" id="ARBA00023288"/>
    </source>
</evidence>
<keyword evidence="10 12" id="KW-0143">Chaperone</keyword>
<dbReference type="NCBIfam" id="TIGR03592">
    <property type="entry name" value="yidC_oxa1_cterm"/>
    <property type="match status" value="1"/>
</dbReference>
<feature type="transmembrane region" description="Helical" evidence="12">
    <location>
        <begin position="143"/>
        <end position="166"/>
    </location>
</feature>
<evidence type="ECO:0000256" key="5">
    <source>
        <dbReference type="ARBA" id="ARBA00022729"/>
    </source>
</evidence>
<evidence type="ECO:0000256" key="8">
    <source>
        <dbReference type="ARBA" id="ARBA00023136"/>
    </source>
</evidence>
<dbReference type="AlphaFoldDB" id="A0A7X2IXG9"/>
<evidence type="ECO:0000256" key="6">
    <source>
        <dbReference type="ARBA" id="ARBA00022927"/>
    </source>
</evidence>
<evidence type="ECO:0000256" key="7">
    <source>
        <dbReference type="ARBA" id="ARBA00022989"/>
    </source>
</evidence>
<dbReference type="PANTHER" id="PTHR12428">
    <property type="entry name" value="OXA1"/>
    <property type="match status" value="1"/>
</dbReference>
<dbReference type="GO" id="GO:0032977">
    <property type="term" value="F:membrane insertase activity"/>
    <property type="evidence" value="ECO:0007669"/>
    <property type="project" value="InterPro"/>
</dbReference>
<evidence type="ECO:0000256" key="2">
    <source>
        <dbReference type="ARBA" id="ARBA00022448"/>
    </source>
</evidence>
<dbReference type="PANTHER" id="PTHR12428:SF65">
    <property type="entry name" value="CYTOCHROME C OXIDASE ASSEMBLY PROTEIN COX18, MITOCHONDRIAL"/>
    <property type="match status" value="1"/>
</dbReference>
<dbReference type="InterPro" id="IPR023060">
    <property type="entry name" value="YidC/YidC1/YidC2_Firmicutes"/>
</dbReference>
<keyword evidence="11 12" id="KW-0449">Lipoprotein</keyword>
<dbReference type="CDD" id="cd20070">
    <property type="entry name" value="5TM_YidC_Alb3"/>
    <property type="match status" value="1"/>
</dbReference>
<accession>A0A7X2IXG9</accession>
<comment type="subcellular location">
    <subcellularLocation>
        <location evidence="1 12">Cell membrane</location>
        <topology evidence="1 12">Multi-pass membrane protein</topology>
    </subcellularLocation>
</comment>
<dbReference type="OrthoDB" id="9780552at2"/>
<feature type="transmembrane region" description="Helical" evidence="12">
    <location>
        <begin position="178"/>
        <end position="199"/>
    </location>
</feature>
<sequence length="274" mass="30157">MEKKISSSAFKTGAVLFAVTAAAVLLGGCQQAGAGGITSETPGLFNHYVVYPFSYLIKAFAGLFGGSYGLSIIVITLLIRFCLMPLMVRQTKMSMNLKEQMAVIQPEMKVIQEKMKRAKDTDAKTKLQQEMMQLYQAKGINPLASLGGCLPMLLQLPILMGFYYAIQQTPDIAAHSFLWFNLGSADRILPLLAGVIYYIQFKVSLITMDAEQRKQMAVLGYLSPVMMAVFSFSVPAAIPLYWCVGGIFIIAQTWFIQKMYSKKPAAASVPLDQS</sequence>
<feature type="domain" description="Membrane insertase YidC/Oxa/ALB C-terminal" evidence="13">
    <location>
        <begin position="68"/>
        <end position="258"/>
    </location>
</feature>
<keyword evidence="4 12" id="KW-0812">Transmembrane</keyword>
<reference evidence="14 15" key="1">
    <citation type="submission" date="2019-11" db="EMBL/GenBank/DDBJ databases">
        <title>Bacillus lacus genome.</title>
        <authorList>
            <person name="Allen C.J."/>
            <person name="Newman J.D."/>
        </authorList>
    </citation>
    <scope>NUCLEOTIDE SEQUENCE [LARGE SCALE GENOMIC DNA]</scope>
    <source>
        <strain evidence="14 15">KCTC 33946</strain>
    </source>
</reference>
<keyword evidence="15" id="KW-1185">Reference proteome</keyword>
<keyword evidence="2 12" id="KW-0813">Transport</keyword>
<evidence type="ECO:0000313" key="14">
    <source>
        <dbReference type="EMBL" id="MRX71628.1"/>
    </source>
</evidence>
<dbReference type="GO" id="GO:0005886">
    <property type="term" value="C:plasma membrane"/>
    <property type="evidence" value="ECO:0007669"/>
    <property type="project" value="UniProtKB-SubCell"/>
</dbReference>
<keyword evidence="8 12" id="KW-0472">Membrane</keyword>
<dbReference type="HAMAP" id="MF_01811">
    <property type="entry name" value="YidC_type2"/>
    <property type="match status" value="1"/>
</dbReference>
<dbReference type="EMBL" id="WKKI01000006">
    <property type="protein sequence ID" value="MRX71628.1"/>
    <property type="molecule type" value="Genomic_DNA"/>
</dbReference>
<evidence type="ECO:0000256" key="10">
    <source>
        <dbReference type="ARBA" id="ARBA00023186"/>
    </source>
</evidence>
<dbReference type="RefSeq" id="WP_154306764.1">
    <property type="nucleotide sequence ID" value="NZ_WKKI01000006.1"/>
</dbReference>
<comment type="function">
    <text evidence="12">Required for the insertion and/or proper folding and/or complex formation of integral membrane proteins into the membrane. Involved in integration of membrane proteins that insert both dependently and independently of the Sec translocase complex, as well as at least some lipoproteins.</text>
</comment>